<protein>
    <submittedName>
        <fullName evidence="1">Uncharacterized protein</fullName>
    </submittedName>
</protein>
<dbReference type="Proteomes" id="UP000708208">
    <property type="component" value="Unassembled WGS sequence"/>
</dbReference>
<proteinExistence type="predicted"/>
<dbReference type="EMBL" id="CAJVCH010043371">
    <property type="protein sequence ID" value="CAG7717117.1"/>
    <property type="molecule type" value="Genomic_DNA"/>
</dbReference>
<name>A0A8J2JFR3_9HEXA</name>
<dbReference type="AlphaFoldDB" id="A0A8J2JFR3"/>
<evidence type="ECO:0000313" key="2">
    <source>
        <dbReference type="Proteomes" id="UP000708208"/>
    </source>
</evidence>
<evidence type="ECO:0000313" key="1">
    <source>
        <dbReference type="EMBL" id="CAG7717117.1"/>
    </source>
</evidence>
<gene>
    <name evidence="1" type="ORF">AFUS01_LOCUS6591</name>
</gene>
<sequence length="23" mass="2312">MNAFVVFASVLAVASAGVPLAYN</sequence>
<organism evidence="1 2">
    <name type="scientific">Allacma fusca</name>
    <dbReference type="NCBI Taxonomy" id="39272"/>
    <lineage>
        <taxon>Eukaryota</taxon>
        <taxon>Metazoa</taxon>
        <taxon>Ecdysozoa</taxon>
        <taxon>Arthropoda</taxon>
        <taxon>Hexapoda</taxon>
        <taxon>Collembola</taxon>
        <taxon>Symphypleona</taxon>
        <taxon>Sminthuridae</taxon>
        <taxon>Allacma</taxon>
    </lineage>
</organism>
<feature type="non-terminal residue" evidence="1">
    <location>
        <position position="23"/>
    </location>
</feature>
<comment type="caution">
    <text evidence="1">The sequence shown here is derived from an EMBL/GenBank/DDBJ whole genome shotgun (WGS) entry which is preliminary data.</text>
</comment>
<reference evidence="1" key="1">
    <citation type="submission" date="2021-06" db="EMBL/GenBank/DDBJ databases">
        <authorList>
            <person name="Hodson N. C."/>
            <person name="Mongue J. A."/>
            <person name="Jaron S. K."/>
        </authorList>
    </citation>
    <scope>NUCLEOTIDE SEQUENCE</scope>
</reference>
<keyword evidence="2" id="KW-1185">Reference proteome</keyword>
<accession>A0A8J2JFR3</accession>